<evidence type="ECO:0000256" key="3">
    <source>
        <dbReference type="ARBA" id="ARBA00022475"/>
    </source>
</evidence>
<name>A0A094L0J9_9GAMM</name>
<dbReference type="GO" id="GO:0012505">
    <property type="term" value="C:endomembrane system"/>
    <property type="evidence" value="ECO:0007669"/>
    <property type="project" value="UniProtKB-SubCell"/>
</dbReference>
<evidence type="ECO:0000256" key="6">
    <source>
        <dbReference type="ARBA" id="ARBA00022692"/>
    </source>
</evidence>
<comment type="subunit">
    <text evidence="14">F-type ATPases have 2 components, F(1) - the catalytic core - and F(0) - the membrane proton channel. F(1) has five subunits: alpha(3), beta(3), gamma(1), delta(1), epsilon(1). F(0) has four main subunits: a(1), b(2) and c(10-14). The alpha and beta chains form an alternating ring which encloses part of the gamma chain. F(1) is attached to F(0) by a central stalk formed by the gamma and epsilon chains, while a peripheral stalk is formed by the delta and b chains.</text>
</comment>
<feature type="coiled-coil region" evidence="18">
    <location>
        <begin position="47"/>
        <end position="89"/>
    </location>
</feature>
<dbReference type="GO" id="GO:0046961">
    <property type="term" value="F:proton-transporting ATPase activity, rotational mechanism"/>
    <property type="evidence" value="ECO:0007669"/>
    <property type="project" value="TreeGrafter"/>
</dbReference>
<dbReference type="InterPro" id="IPR050059">
    <property type="entry name" value="ATP_synthase_B_chain"/>
</dbReference>
<dbReference type="HAMAP" id="MF_01398">
    <property type="entry name" value="ATP_synth_b_bprime"/>
    <property type="match status" value="1"/>
</dbReference>
<keyword evidence="11 16" id="KW-0066">ATP synthesis</keyword>
<evidence type="ECO:0000313" key="20">
    <source>
        <dbReference type="Proteomes" id="UP000053718"/>
    </source>
</evidence>
<evidence type="ECO:0000313" key="19">
    <source>
        <dbReference type="EMBL" id="KFZ28128.1"/>
    </source>
</evidence>
<evidence type="ECO:0000256" key="9">
    <source>
        <dbReference type="ARBA" id="ARBA00023065"/>
    </source>
</evidence>
<evidence type="ECO:0000256" key="5">
    <source>
        <dbReference type="ARBA" id="ARBA00022547"/>
    </source>
</evidence>
<dbReference type="GO" id="GO:0046933">
    <property type="term" value="F:proton-transporting ATP synthase activity, rotational mechanism"/>
    <property type="evidence" value="ECO:0007669"/>
    <property type="project" value="UniProtKB-UniRule"/>
</dbReference>
<keyword evidence="9 16" id="KW-0406">Ion transport</keyword>
<evidence type="ECO:0000256" key="15">
    <source>
        <dbReference type="ARBA" id="ARBA00037847"/>
    </source>
</evidence>
<dbReference type="NCBIfam" id="NF004413">
    <property type="entry name" value="PRK05759.1-4"/>
    <property type="match status" value="1"/>
</dbReference>
<comment type="function">
    <text evidence="12 16">F(1)F(0) ATP synthase produces ATP from ADP in the presence of a proton or sodium gradient. F-type ATPases consist of two structural domains, F(1) containing the extramembraneous catalytic core and F(0) containing the membrane proton channel, linked together by a central stalk and a peripheral stalk. During catalysis, ATP synthesis in the catalytic domain of F(1) is coupled via a rotary mechanism of the central stalk subunits to proton translocation.</text>
</comment>
<evidence type="ECO:0000256" key="10">
    <source>
        <dbReference type="ARBA" id="ARBA00023136"/>
    </source>
</evidence>
<keyword evidence="19" id="KW-0378">Hydrolase</keyword>
<dbReference type="PANTHER" id="PTHR33445">
    <property type="entry name" value="ATP SYNTHASE SUBUNIT B', CHLOROPLASTIC"/>
    <property type="match status" value="1"/>
</dbReference>
<keyword evidence="10 16" id="KW-0472">Membrane</keyword>
<comment type="subcellular location">
    <subcellularLocation>
        <location evidence="16">Cell membrane</location>
        <topology evidence="16">Single-pass membrane protein</topology>
    </subcellularLocation>
    <subcellularLocation>
        <location evidence="15">Endomembrane system</location>
        <topology evidence="15">Single-pass membrane protein</topology>
    </subcellularLocation>
</comment>
<proteinExistence type="inferred from homology"/>
<keyword evidence="5 16" id="KW-0138">CF(0)</keyword>
<keyword evidence="7 16" id="KW-0375">Hydrogen ion transport</keyword>
<dbReference type="AlphaFoldDB" id="A0A094L0J9"/>
<dbReference type="RefSeq" id="WP_034733569.1">
    <property type="nucleotide sequence ID" value="NZ_JPIN01000012.1"/>
</dbReference>
<dbReference type="GO" id="GO:0005886">
    <property type="term" value="C:plasma membrane"/>
    <property type="evidence" value="ECO:0007669"/>
    <property type="project" value="UniProtKB-SubCell"/>
</dbReference>
<keyword evidence="2 16" id="KW-0813">Transport</keyword>
<dbReference type="InterPro" id="IPR005864">
    <property type="entry name" value="ATP_synth_F0_bsu_bac"/>
</dbReference>
<keyword evidence="6 16" id="KW-0812">Transmembrane</keyword>
<keyword evidence="18" id="KW-0175">Coiled coil</keyword>
<evidence type="ECO:0000256" key="1">
    <source>
        <dbReference type="ARBA" id="ARBA00005513"/>
    </source>
</evidence>
<dbReference type="Gene3D" id="1.20.5.620">
    <property type="entry name" value="F1F0 ATP synthase subunit B, membrane domain"/>
    <property type="match status" value="1"/>
</dbReference>
<dbReference type="STRING" id="1517416.IDAT_11110"/>
<protein>
    <recommendedName>
        <fullName evidence="16">ATP synthase subunit b</fullName>
    </recommendedName>
    <alternativeName>
        <fullName evidence="16">ATP synthase F(0) sector subunit b</fullName>
    </alternativeName>
    <alternativeName>
        <fullName evidence="16">ATPase subunit I</fullName>
    </alternativeName>
    <alternativeName>
        <fullName evidence="16">F-type ATPase subunit b</fullName>
        <shortName evidence="16">F-ATPase subunit b</shortName>
    </alternativeName>
</protein>
<dbReference type="eggNOG" id="COG0711">
    <property type="taxonomic scope" value="Bacteria"/>
</dbReference>
<dbReference type="CDD" id="cd06503">
    <property type="entry name" value="ATP-synt_Fo_b"/>
    <property type="match status" value="1"/>
</dbReference>
<keyword evidence="3 16" id="KW-1003">Cell membrane</keyword>
<feature type="transmembrane region" description="Helical" evidence="16">
    <location>
        <begin position="7"/>
        <end position="26"/>
    </location>
</feature>
<comment type="caution">
    <text evidence="19">The sequence shown here is derived from an EMBL/GenBank/DDBJ whole genome shotgun (WGS) entry which is preliminary data.</text>
</comment>
<dbReference type="PANTHER" id="PTHR33445:SF1">
    <property type="entry name" value="ATP SYNTHASE SUBUNIT B"/>
    <property type="match status" value="1"/>
</dbReference>
<dbReference type="EMBL" id="JPIN01000012">
    <property type="protein sequence ID" value="KFZ28128.1"/>
    <property type="molecule type" value="Genomic_DNA"/>
</dbReference>
<evidence type="ECO:0000256" key="17">
    <source>
        <dbReference type="RuleBase" id="RU003848"/>
    </source>
</evidence>
<evidence type="ECO:0000256" key="2">
    <source>
        <dbReference type="ARBA" id="ARBA00022448"/>
    </source>
</evidence>
<evidence type="ECO:0000256" key="13">
    <source>
        <dbReference type="ARBA" id="ARBA00025614"/>
    </source>
</evidence>
<dbReference type="FunFam" id="1.20.5.620:FF:000001">
    <property type="entry name" value="ATP synthase subunit b"/>
    <property type="match status" value="1"/>
</dbReference>
<comment type="function">
    <text evidence="13">Component of the F(0) channel, it forms part of the peripheral stalk, linking F(1) to F(0). The b'-subunit is a diverged and duplicated form of b found in plants and photosynthetic bacteria.</text>
</comment>
<dbReference type="InterPro" id="IPR002146">
    <property type="entry name" value="ATP_synth_b/b'su_bac/chlpt"/>
</dbReference>
<dbReference type="GO" id="GO:0016787">
    <property type="term" value="F:hydrolase activity"/>
    <property type="evidence" value="ECO:0007669"/>
    <property type="project" value="UniProtKB-KW"/>
</dbReference>
<reference evidence="19 20" key="1">
    <citation type="submission" date="2014-06" db="EMBL/GenBank/DDBJ databases">
        <title>Draft genome sequence of Idiomarina sp. MCCC 1A10513.</title>
        <authorList>
            <person name="Du J."/>
            <person name="Lai Q."/>
            <person name="Shao Z."/>
        </authorList>
    </citation>
    <scope>NUCLEOTIDE SEQUENCE [LARGE SCALE GENOMIC DNA]</scope>
    <source>
        <strain evidence="19 20">MCCC 1A10513</strain>
    </source>
</reference>
<dbReference type="OrthoDB" id="9788020at2"/>
<evidence type="ECO:0000256" key="7">
    <source>
        <dbReference type="ARBA" id="ARBA00022781"/>
    </source>
</evidence>
<keyword evidence="4" id="KW-0997">Cell inner membrane</keyword>
<dbReference type="NCBIfam" id="TIGR01144">
    <property type="entry name" value="ATP_synt_b"/>
    <property type="match status" value="1"/>
</dbReference>
<keyword evidence="8 16" id="KW-1133">Transmembrane helix</keyword>
<dbReference type="NCBIfam" id="NF004411">
    <property type="entry name" value="PRK05759.1-2"/>
    <property type="match status" value="1"/>
</dbReference>
<dbReference type="Proteomes" id="UP000053718">
    <property type="component" value="Unassembled WGS sequence"/>
</dbReference>
<dbReference type="GO" id="GO:0045259">
    <property type="term" value="C:proton-transporting ATP synthase complex"/>
    <property type="evidence" value="ECO:0007669"/>
    <property type="project" value="UniProtKB-KW"/>
</dbReference>
<dbReference type="SUPFAM" id="SSF81573">
    <property type="entry name" value="F1F0 ATP synthase subunit B, membrane domain"/>
    <property type="match status" value="1"/>
</dbReference>
<gene>
    <name evidence="16" type="primary">atpF</name>
    <name evidence="19" type="ORF">IDAT_11110</name>
</gene>
<evidence type="ECO:0000256" key="12">
    <source>
        <dbReference type="ARBA" id="ARBA00025198"/>
    </source>
</evidence>
<comment type="similarity">
    <text evidence="1 16 17">Belongs to the ATPase B chain family.</text>
</comment>
<evidence type="ECO:0000256" key="18">
    <source>
        <dbReference type="SAM" id="Coils"/>
    </source>
</evidence>
<dbReference type="InterPro" id="IPR028987">
    <property type="entry name" value="ATP_synth_B-like_membr_sf"/>
</dbReference>
<evidence type="ECO:0000256" key="14">
    <source>
        <dbReference type="ARBA" id="ARBA00026054"/>
    </source>
</evidence>
<dbReference type="Pfam" id="PF00430">
    <property type="entry name" value="ATP-synt_B"/>
    <property type="match status" value="1"/>
</dbReference>
<accession>A0A094L0J9</accession>
<keyword evidence="20" id="KW-1185">Reference proteome</keyword>
<evidence type="ECO:0000256" key="11">
    <source>
        <dbReference type="ARBA" id="ARBA00023310"/>
    </source>
</evidence>
<organism evidence="19 20">
    <name type="scientific">Pseudidiomarina atlantica</name>
    <dbReference type="NCBI Taxonomy" id="1517416"/>
    <lineage>
        <taxon>Bacteria</taxon>
        <taxon>Pseudomonadati</taxon>
        <taxon>Pseudomonadota</taxon>
        <taxon>Gammaproteobacteria</taxon>
        <taxon>Alteromonadales</taxon>
        <taxon>Idiomarinaceae</taxon>
        <taxon>Pseudidiomarina</taxon>
    </lineage>
</organism>
<comment type="subunit">
    <text evidence="16">F-type ATPases have 2 components, F(1) - the catalytic core - and F(0) - the membrane proton channel. F(1) has five subunits: alpha(3), beta(3), gamma(1), delta(1), epsilon(1). F(0) has three main subunits: a(1), b(2) and c(10-14). The alpha and beta chains form an alternating ring which encloses part of the gamma chain. F(1) is attached to F(0) by a central stalk formed by the gamma and epsilon chains, while a peripheral stalk is formed by the delta and b chains.</text>
</comment>
<evidence type="ECO:0000256" key="16">
    <source>
        <dbReference type="HAMAP-Rule" id="MF_01398"/>
    </source>
</evidence>
<evidence type="ECO:0000256" key="4">
    <source>
        <dbReference type="ARBA" id="ARBA00022519"/>
    </source>
</evidence>
<sequence>MSLNMTLIGELIAFIVFVLFCMKFVWPPLNNAIEARQKKIADGLAAGEKAEKRLEEAQAKVADELKDAKAQAAEIIAQAKKRADETIEEGKKRGEQEREKIVAAGHAEVDAERNRLREELRKQVAVLAVAGASKIIEREIDKDAHSDIVEKLVAEL</sequence>
<evidence type="ECO:0000256" key="8">
    <source>
        <dbReference type="ARBA" id="ARBA00022989"/>
    </source>
</evidence>